<evidence type="ECO:0000313" key="2">
    <source>
        <dbReference type="EMBL" id="KAK4503803.1"/>
    </source>
</evidence>
<dbReference type="EMBL" id="JAXOVC010000003">
    <property type="protein sequence ID" value="KAK4503803.1"/>
    <property type="molecule type" value="Genomic_DNA"/>
</dbReference>
<comment type="caution">
    <text evidence="2">The sequence shown here is derived from an EMBL/GenBank/DDBJ whole genome shotgun (WGS) entry which is preliminary data.</text>
</comment>
<name>A0ABR0ERS2_ZASCE</name>
<accession>A0ABR0ERS2</accession>
<dbReference type="Proteomes" id="UP001305779">
    <property type="component" value="Unassembled WGS sequence"/>
</dbReference>
<evidence type="ECO:0000256" key="1">
    <source>
        <dbReference type="SAM" id="MobiDB-lite"/>
    </source>
</evidence>
<evidence type="ECO:0000313" key="3">
    <source>
        <dbReference type="Proteomes" id="UP001305779"/>
    </source>
</evidence>
<gene>
    <name evidence="2" type="ORF">PRZ48_004718</name>
</gene>
<proteinExistence type="predicted"/>
<organism evidence="2 3">
    <name type="scientific">Zasmidium cellare</name>
    <name type="common">Wine cellar mold</name>
    <name type="synonym">Racodium cellare</name>
    <dbReference type="NCBI Taxonomy" id="395010"/>
    <lineage>
        <taxon>Eukaryota</taxon>
        <taxon>Fungi</taxon>
        <taxon>Dikarya</taxon>
        <taxon>Ascomycota</taxon>
        <taxon>Pezizomycotina</taxon>
        <taxon>Dothideomycetes</taxon>
        <taxon>Dothideomycetidae</taxon>
        <taxon>Mycosphaerellales</taxon>
        <taxon>Mycosphaerellaceae</taxon>
        <taxon>Zasmidium</taxon>
    </lineage>
</organism>
<protein>
    <submittedName>
        <fullName evidence="2">Uncharacterized protein</fullName>
    </submittedName>
</protein>
<reference evidence="2 3" key="1">
    <citation type="journal article" date="2023" name="G3 (Bethesda)">
        <title>A chromosome-level genome assembly of Zasmidium syzygii isolated from banana leaves.</title>
        <authorList>
            <person name="van Westerhoven A.C."/>
            <person name="Mehrabi R."/>
            <person name="Talebi R."/>
            <person name="Steentjes M.B.F."/>
            <person name="Corcolon B."/>
            <person name="Chong P.A."/>
            <person name="Kema G.H.J."/>
            <person name="Seidl M.F."/>
        </authorList>
    </citation>
    <scope>NUCLEOTIDE SEQUENCE [LARGE SCALE GENOMIC DNA]</scope>
    <source>
        <strain evidence="2 3">P124</strain>
    </source>
</reference>
<feature type="compositionally biased region" description="Polar residues" evidence="1">
    <location>
        <begin position="37"/>
        <end position="48"/>
    </location>
</feature>
<keyword evidence="3" id="KW-1185">Reference proteome</keyword>
<feature type="region of interest" description="Disordered" evidence="1">
    <location>
        <begin position="37"/>
        <end position="114"/>
    </location>
</feature>
<feature type="compositionally biased region" description="Basic and acidic residues" evidence="1">
    <location>
        <begin position="84"/>
        <end position="114"/>
    </location>
</feature>
<sequence length="114" mass="13209">MAELLLMQPTQPSHRLQCATSRRLQAIERMVEELMDNQNRSALNNTALRTLRKPPNQEMLRSEQAADEWPQAEEARSSSKSKSKREVEDSREVGIGDEMTRRDLPSRFRTAVRE</sequence>